<proteinExistence type="predicted"/>
<feature type="compositionally biased region" description="Low complexity" evidence="1">
    <location>
        <begin position="119"/>
        <end position="130"/>
    </location>
</feature>
<dbReference type="EMBL" id="JBIMZQ010000034">
    <property type="protein sequence ID" value="KAL3661845.1"/>
    <property type="molecule type" value="Genomic_DNA"/>
</dbReference>
<evidence type="ECO:0000256" key="1">
    <source>
        <dbReference type="SAM" id="MobiDB-lite"/>
    </source>
</evidence>
<dbReference type="Proteomes" id="UP001632037">
    <property type="component" value="Unassembled WGS sequence"/>
</dbReference>
<evidence type="ECO:0000313" key="3">
    <source>
        <dbReference type="Proteomes" id="UP001632037"/>
    </source>
</evidence>
<sequence>MVVSYTPHQIQDIKDYLGVLLDNSVSPPPPDYFAINAVFWAKLRALLDANQQSQCLEHLDTLVQAVLDNHPDAALGGTVFLLPPPPSNPAPDQSSSALALCPAAPNHNLSNKGKSSILKRSASSKATSKSTPKKARTSSPPSSSQLGKAVSPIHIIIASSCPKIVRTAITGVLAKAAAQNKKPWQLVYPWAGRRLWYDPSKWKNIYRAHWRLYREFRPLFWCWAFYARQEFNESSARFNLKSRAVHARLRFISLCIETWGYYSLCKRLDDNDDLFWYGGIPAKGSSQVRTDSKNTLKTSPRCTAPAGPATSL</sequence>
<evidence type="ECO:0000313" key="2">
    <source>
        <dbReference type="EMBL" id="KAL3661845.1"/>
    </source>
</evidence>
<gene>
    <name evidence="2" type="ORF">V7S43_013139</name>
</gene>
<keyword evidence="3" id="KW-1185">Reference proteome</keyword>
<name>A0ABD3F4T1_9STRA</name>
<accession>A0ABD3F4T1</accession>
<organism evidence="2 3">
    <name type="scientific">Phytophthora oleae</name>
    <dbReference type="NCBI Taxonomy" id="2107226"/>
    <lineage>
        <taxon>Eukaryota</taxon>
        <taxon>Sar</taxon>
        <taxon>Stramenopiles</taxon>
        <taxon>Oomycota</taxon>
        <taxon>Peronosporomycetes</taxon>
        <taxon>Peronosporales</taxon>
        <taxon>Peronosporaceae</taxon>
        <taxon>Phytophthora</taxon>
    </lineage>
</organism>
<feature type="region of interest" description="Disordered" evidence="1">
    <location>
        <begin position="285"/>
        <end position="312"/>
    </location>
</feature>
<protein>
    <submittedName>
        <fullName evidence="2">Uncharacterized protein</fullName>
    </submittedName>
</protein>
<dbReference type="AlphaFoldDB" id="A0ABD3F4T1"/>
<reference evidence="2 3" key="1">
    <citation type="submission" date="2024-09" db="EMBL/GenBank/DDBJ databases">
        <title>Genome sequencing and assembly of Phytophthora oleae, isolate VK10A, causative agent of rot of olive drupes.</title>
        <authorList>
            <person name="Conti Taguali S."/>
            <person name="Riolo M."/>
            <person name="La Spada F."/>
            <person name="Cacciola S.O."/>
            <person name="Dionisio G."/>
        </authorList>
    </citation>
    <scope>NUCLEOTIDE SEQUENCE [LARGE SCALE GENOMIC DNA]</scope>
    <source>
        <strain evidence="2 3">VK10A</strain>
    </source>
</reference>
<feature type="region of interest" description="Disordered" evidence="1">
    <location>
        <begin position="106"/>
        <end position="147"/>
    </location>
</feature>
<feature type="compositionally biased region" description="Polar residues" evidence="1">
    <location>
        <begin position="285"/>
        <end position="301"/>
    </location>
</feature>
<comment type="caution">
    <text evidence="2">The sequence shown here is derived from an EMBL/GenBank/DDBJ whole genome shotgun (WGS) entry which is preliminary data.</text>
</comment>